<evidence type="ECO:0000259" key="8">
    <source>
        <dbReference type="PROSITE" id="PS50139"/>
    </source>
</evidence>
<dbReference type="GO" id="GO:0003726">
    <property type="term" value="F:double-stranded RNA adenosine deaminase activity"/>
    <property type="evidence" value="ECO:0007669"/>
    <property type="project" value="InterPro"/>
</dbReference>
<keyword evidence="5" id="KW-0694">RNA-binding</keyword>
<keyword evidence="4" id="KW-0067">ATP-binding</keyword>
<dbReference type="CDD" id="cd00009">
    <property type="entry name" value="AAA"/>
    <property type="match status" value="1"/>
</dbReference>
<dbReference type="CDD" id="cd00133">
    <property type="entry name" value="PTS_IIB"/>
    <property type="match status" value="1"/>
</dbReference>
<feature type="domain" description="Z-binding" evidence="8">
    <location>
        <begin position="1"/>
        <end position="66"/>
    </location>
</feature>
<dbReference type="HOGENOM" id="CLU_014204_1_0_9"/>
<dbReference type="STRING" id="1218508.JG29_13890"/>
<dbReference type="InterPro" id="IPR036390">
    <property type="entry name" value="WH_DNA-bd_sf"/>
</dbReference>
<dbReference type="InterPro" id="IPR036662">
    <property type="entry name" value="PTS_EIIA_man-typ_sf"/>
</dbReference>
<dbReference type="Proteomes" id="UP000033695">
    <property type="component" value="Unassembled WGS sequence"/>
</dbReference>
<dbReference type="Pfam" id="PF02295">
    <property type="entry name" value="z-alpha"/>
    <property type="match status" value="1"/>
</dbReference>
<dbReference type="SUPFAM" id="SSF53062">
    <property type="entry name" value="PTS system fructose IIA component-like"/>
    <property type="match status" value="1"/>
</dbReference>
<keyword evidence="12" id="KW-1185">Reference proteome</keyword>
<evidence type="ECO:0000313" key="11">
    <source>
        <dbReference type="EMBL" id="KJY48330.1"/>
    </source>
</evidence>
<evidence type="ECO:0000256" key="6">
    <source>
        <dbReference type="ARBA" id="ARBA00023125"/>
    </source>
</evidence>
<protein>
    <recommendedName>
        <fullName evidence="1">DNA translocase FtsK</fullName>
    </recommendedName>
</protein>
<dbReference type="PROSITE" id="PS50139">
    <property type="entry name" value="Z_BINDING"/>
    <property type="match status" value="1"/>
</dbReference>
<dbReference type="PROSITE" id="PS51372">
    <property type="entry name" value="PRD_2"/>
    <property type="match status" value="1"/>
</dbReference>
<dbReference type="EMBL" id="JXBZ01000009">
    <property type="protein sequence ID" value="KJY48330.1"/>
    <property type="molecule type" value="Genomic_DNA"/>
</dbReference>
<sequence length="857" mass="98521">MKTKAKEKVLKQLRVICSSQGKVTANQLANSLNLSRQNINHYLIQLAQEGRIQKINGRPNYWIVPSTQPANDLTQSCLKSVIGYNGSLRSVINKCIAGIKYPPQGLNILITGNSGVGKSYLAKKLFEYSKESSIISTNAPFVVLNCADYADNPELLSATLFGYKRGAFTGADHDVQGLIANANEGYLFLDEIHRLSSENQEKLFLFMDTDKYRPVGEYNKWYTSKVRLIMATTEDPQKYFLDTFLRRIPIRVQLKDFSQRPLTERIELVSSLFLKEAHKLEKQIIISSEIMNALTFNEYSGNIGTLKNLIKISCAQAYAACTDKRLEITTAVFPGKLTMQKTLDTLVIDPNQKQSLLSNYNKYNYSDHLENLLQQVLKNVDIQIIKNKLEKFLLLIKNENDYNFEDYQSRNLLHLWNNYVVERYGVVNSLSTFQLCLTLKNTVLYLNQQLLNSVYKKICKKYCRTTYIVETFFKKIAFFNEDKVLLLKIVTALLISDFVNEKININGLIIAHGKSTASSIQEVVNQLCGNYIYEAIDMPINSSLTDVVDQVKKYLHDQSYLHDLILIIDTGSLNQIYTLLKNEIKGNLIVINNLTTSIALDVGIKINSQQNFIDITKELKPYYRIDIKSFDGFSDKNNIIISCMSGLGISKQLKIIFKKYLKNNFKIYTMKYTQLKEMIDKNDNDFFKKTVLIITTSNLPTSFLIPHFNIYNIFDSKNSNLFQEILVNQIGLKKYNTLIKELIKFFSIEGISARLHLLNPKIVINDIETVILRYENYLEYNFPEKTRLNLYMHLALMLERLLLSNKKSDSDKLPAVTDQKKINFLNISKKILHPLELKYNVSVSNYEISLLYELMSS</sequence>
<feature type="domain" description="Sigma-54 factor interaction" evidence="7">
    <location>
        <begin position="81"/>
        <end position="315"/>
    </location>
</feature>
<dbReference type="InterPro" id="IPR003593">
    <property type="entry name" value="AAA+_ATPase"/>
</dbReference>
<proteinExistence type="predicted"/>
<dbReference type="GO" id="GO:0016740">
    <property type="term" value="F:transferase activity"/>
    <property type="evidence" value="ECO:0007669"/>
    <property type="project" value="UniProtKB-KW"/>
</dbReference>
<organism evidence="11 12">
    <name type="scientific">Bombilactobacillus mellis</name>
    <dbReference type="NCBI Taxonomy" id="1218508"/>
    <lineage>
        <taxon>Bacteria</taxon>
        <taxon>Bacillati</taxon>
        <taxon>Bacillota</taxon>
        <taxon>Bacilli</taxon>
        <taxon>Lactobacillales</taxon>
        <taxon>Lactobacillaceae</taxon>
        <taxon>Bombilactobacillus</taxon>
    </lineage>
</organism>
<evidence type="ECO:0000256" key="2">
    <source>
        <dbReference type="ARBA" id="ARBA00022679"/>
    </source>
</evidence>
<dbReference type="PROSITE" id="PS51096">
    <property type="entry name" value="PTS_EIIA_TYPE_4"/>
    <property type="match status" value="1"/>
</dbReference>
<dbReference type="Gene3D" id="1.10.1790.10">
    <property type="entry name" value="PRD domain"/>
    <property type="match status" value="1"/>
</dbReference>
<dbReference type="GO" id="GO:0009401">
    <property type="term" value="P:phosphoenolpyruvate-dependent sugar phosphotransferase system"/>
    <property type="evidence" value="ECO:0007669"/>
    <property type="project" value="InterPro"/>
</dbReference>
<dbReference type="Gene3D" id="3.40.50.300">
    <property type="entry name" value="P-loop containing nucleotide triphosphate hydrolases"/>
    <property type="match status" value="1"/>
</dbReference>
<dbReference type="PANTHER" id="PTHR32071">
    <property type="entry name" value="TRANSCRIPTIONAL REGULATORY PROTEIN"/>
    <property type="match status" value="1"/>
</dbReference>
<gene>
    <name evidence="11" type="ORF">JG29_13890</name>
</gene>
<dbReference type="InterPro" id="IPR004701">
    <property type="entry name" value="PTS_EIIA_man-typ"/>
</dbReference>
<evidence type="ECO:0000256" key="5">
    <source>
        <dbReference type="ARBA" id="ARBA00022884"/>
    </source>
</evidence>
<comment type="caution">
    <text evidence="11">The sequence shown here is derived from an EMBL/GenBank/DDBJ whole genome shotgun (WGS) entry which is preliminary data.</text>
</comment>
<dbReference type="InterPro" id="IPR027417">
    <property type="entry name" value="P-loop_NTPase"/>
</dbReference>
<feature type="domain" description="PRD" evidence="10">
    <location>
        <begin position="758"/>
        <end position="857"/>
    </location>
</feature>
<evidence type="ECO:0000259" key="10">
    <source>
        <dbReference type="PROSITE" id="PS51372"/>
    </source>
</evidence>
<reference evidence="11 12" key="1">
    <citation type="submission" date="2014-12" db="EMBL/GenBank/DDBJ databases">
        <title>Comparative genomics of the lactic acid bacteria isolated from the honey bee gut.</title>
        <authorList>
            <person name="Ellegaard K.M."/>
            <person name="Tamarit D."/>
            <person name="Javelind E."/>
            <person name="Olofsson T."/>
            <person name="Andersson S.G."/>
            <person name="Vasquez A."/>
        </authorList>
    </citation>
    <scope>NUCLEOTIDE SEQUENCE [LARGE SCALE GENOMIC DNA]</scope>
    <source>
        <strain evidence="11 12">Hon2</strain>
    </source>
</reference>
<dbReference type="InterPro" id="IPR036634">
    <property type="entry name" value="PRD_sf"/>
</dbReference>
<dbReference type="PROSITE" id="PS50045">
    <property type="entry name" value="SIGMA54_INTERACT_4"/>
    <property type="match status" value="1"/>
</dbReference>
<dbReference type="SUPFAM" id="SSF46785">
    <property type="entry name" value="Winged helix' DNA-binding domain"/>
    <property type="match status" value="1"/>
</dbReference>
<keyword evidence="3" id="KW-0547">Nucleotide-binding</keyword>
<name>A0A0F4KPI3_9LACO</name>
<dbReference type="GO" id="GO:0005524">
    <property type="term" value="F:ATP binding"/>
    <property type="evidence" value="ECO:0007669"/>
    <property type="project" value="UniProtKB-KW"/>
</dbReference>
<accession>A0A0F4KPI3</accession>
<dbReference type="Gene3D" id="3.40.50.2300">
    <property type="match status" value="1"/>
</dbReference>
<dbReference type="SUPFAM" id="SSF63520">
    <property type="entry name" value="PTS-regulatory domain, PRD"/>
    <property type="match status" value="1"/>
</dbReference>
<dbReference type="Pfam" id="PF00158">
    <property type="entry name" value="Sigma54_activat"/>
    <property type="match status" value="1"/>
</dbReference>
<dbReference type="PATRIC" id="fig|1218508.4.peg.1381"/>
<evidence type="ECO:0000256" key="3">
    <source>
        <dbReference type="ARBA" id="ARBA00022741"/>
    </source>
</evidence>
<evidence type="ECO:0000313" key="12">
    <source>
        <dbReference type="Proteomes" id="UP000033695"/>
    </source>
</evidence>
<dbReference type="SMART" id="SM00382">
    <property type="entry name" value="AAA"/>
    <property type="match status" value="1"/>
</dbReference>
<feature type="domain" description="PTS EIIA type-4" evidence="9">
    <location>
        <begin position="504"/>
        <end position="627"/>
    </location>
</feature>
<dbReference type="SUPFAM" id="SSF52540">
    <property type="entry name" value="P-loop containing nucleoside triphosphate hydrolases"/>
    <property type="match status" value="1"/>
</dbReference>
<dbReference type="RefSeq" id="WP_045923219.1">
    <property type="nucleotide sequence ID" value="NZ_JBHTHW010000005.1"/>
</dbReference>
<dbReference type="Pfam" id="PF00874">
    <property type="entry name" value="PRD"/>
    <property type="match status" value="1"/>
</dbReference>
<keyword evidence="6" id="KW-0238">DNA-binding</keyword>
<dbReference type="InterPro" id="IPR036388">
    <property type="entry name" value="WH-like_DNA-bd_sf"/>
</dbReference>
<dbReference type="OrthoDB" id="9771372at2"/>
<dbReference type="AlphaFoldDB" id="A0A0F4KPI3"/>
<dbReference type="PANTHER" id="PTHR32071:SF38">
    <property type="entry name" value="PSP OPERON TRANSCRIPTIONAL ACTIVATOR"/>
    <property type="match status" value="1"/>
</dbReference>
<evidence type="ECO:0000256" key="4">
    <source>
        <dbReference type="ARBA" id="ARBA00022840"/>
    </source>
</evidence>
<dbReference type="InterPro" id="IPR011608">
    <property type="entry name" value="PRD"/>
</dbReference>
<dbReference type="InterPro" id="IPR002078">
    <property type="entry name" value="Sigma_54_int"/>
</dbReference>
<dbReference type="GO" id="GO:0016020">
    <property type="term" value="C:membrane"/>
    <property type="evidence" value="ECO:0007669"/>
    <property type="project" value="InterPro"/>
</dbReference>
<evidence type="ECO:0000256" key="1">
    <source>
        <dbReference type="ARBA" id="ARBA00020887"/>
    </source>
</evidence>
<dbReference type="Gene3D" id="3.40.50.510">
    <property type="entry name" value="Phosphotransferase system, mannose-type IIA component"/>
    <property type="match status" value="1"/>
</dbReference>
<keyword evidence="2" id="KW-0808">Transferase</keyword>
<evidence type="ECO:0000259" key="7">
    <source>
        <dbReference type="PROSITE" id="PS50045"/>
    </source>
</evidence>
<dbReference type="Gene3D" id="1.10.10.10">
    <property type="entry name" value="Winged helix-like DNA-binding domain superfamily/Winged helix DNA-binding domain"/>
    <property type="match status" value="1"/>
</dbReference>
<dbReference type="InterPro" id="IPR042371">
    <property type="entry name" value="Z_dom"/>
</dbReference>
<evidence type="ECO:0000259" key="9">
    <source>
        <dbReference type="PROSITE" id="PS51096"/>
    </source>
</evidence>
<dbReference type="GO" id="GO:0003677">
    <property type="term" value="F:DNA binding"/>
    <property type="evidence" value="ECO:0007669"/>
    <property type="project" value="UniProtKB-KW"/>
</dbReference>
<dbReference type="GO" id="GO:0006355">
    <property type="term" value="P:regulation of DNA-templated transcription"/>
    <property type="evidence" value="ECO:0007669"/>
    <property type="project" value="InterPro"/>
</dbReference>
<dbReference type="GO" id="GO:0003723">
    <property type="term" value="F:RNA binding"/>
    <property type="evidence" value="ECO:0007669"/>
    <property type="project" value="UniProtKB-KW"/>
</dbReference>